<dbReference type="GO" id="GO:0006271">
    <property type="term" value="P:DNA strand elongation involved in DNA replication"/>
    <property type="evidence" value="ECO:0007669"/>
    <property type="project" value="TreeGrafter"/>
</dbReference>
<dbReference type="GO" id="GO:0003677">
    <property type="term" value="F:DNA binding"/>
    <property type="evidence" value="ECO:0007669"/>
    <property type="project" value="UniProtKB-UniRule"/>
</dbReference>
<feature type="domain" description="DNA polymerase III beta sliding clamp N-terminal" evidence="11">
    <location>
        <begin position="13"/>
        <end position="132"/>
    </location>
</feature>
<dbReference type="PANTHER" id="PTHR30478:SF0">
    <property type="entry name" value="BETA SLIDING CLAMP"/>
    <property type="match status" value="1"/>
</dbReference>
<evidence type="ECO:0000256" key="7">
    <source>
        <dbReference type="ARBA" id="ARBA00022705"/>
    </source>
</evidence>
<reference evidence="15" key="1">
    <citation type="submission" date="2016-11" db="EMBL/GenBank/DDBJ databases">
        <title>Comparative genomic and phenotypic analysis of Granulibacter bethesdensis clinical isolates from patients with chronic granulomatous disease.</title>
        <authorList>
            <person name="Zarember K.A."/>
            <person name="Porcella S.F."/>
            <person name="Chu J."/>
            <person name="Ding L."/>
            <person name="Dahlstrom E."/>
            <person name="Barbian K."/>
            <person name="Martens C."/>
            <person name="Sykora L."/>
            <person name="Kramer S."/>
            <person name="Pettinato A.M."/>
            <person name="Hong H."/>
            <person name="Wald G."/>
            <person name="Berg L.J."/>
            <person name="Rogge L.S."/>
            <person name="Greenberg D.E."/>
            <person name="Falcone E.L."/>
            <person name="Neves J.F."/>
            <person name="Simoes M.J."/>
            <person name="Casal M."/>
            <person name="Rodriguez-Lopez F.C."/>
            <person name="Zelazny A."/>
            <person name="Gallin J.I."/>
            <person name="Holland S.M."/>
        </authorList>
    </citation>
    <scope>NUCLEOTIDE SEQUENCE [LARGE SCALE GENOMIC DNA]</scope>
    <source>
        <strain evidence="15">NIH9.1</strain>
    </source>
</reference>
<evidence type="ECO:0000259" key="13">
    <source>
        <dbReference type="Pfam" id="PF02768"/>
    </source>
</evidence>
<evidence type="ECO:0000256" key="2">
    <source>
        <dbReference type="ARBA" id="ARBA00010752"/>
    </source>
</evidence>
<dbReference type="SUPFAM" id="SSF55979">
    <property type="entry name" value="DNA clamp"/>
    <property type="match status" value="3"/>
</dbReference>
<evidence type="ECO:0000259" key="11">
    <source>
        <dbReference type="Pfam" id="PF00712"/>
    </source>
</evidence>
<dbReference type="Gene3D" id="3.10.150.10">
    <property type="entry name" value="DNA Polymerase III, subunit A, domain 2"/>
    <property type="match status" value="1"/>
</dbReference>
<dbReference type="PANTHER" id="PTHR30478">
    <property type="entry name" value="DNA POLYMERASE III SUBUNIT BETA"/>
    <property type="match status" value="1"/>
</dbReference>
<dbReference type="Pfam" id="PF00712">
    <property type="entry name" value="DNA_pol3_beta"/>
    <property type="match status" value="1"/>
</dbReference>
<dbReference type="InterPro" id="IPR022635">
    <property type="entry name" value="DNA_polIII_beta_C"/>
</dbReference>
<dbReference type="Pfam" id="PF02768">
    <property type="entry name" value="DNA_pol3_beta_3"/>
    <property type="match status" value="1"/>
</dbReference>
<name>A0AAC9K8R9_9PROT</name>
<evidence type="ECO:0000256" key="10">
    <source>
        <dbReference type="PIRNR" id="PIRNR000804"/>
    </source>
</evidence>
<evidence type="ECO:0000256" key="9">
    <source>
        <dbReference type="ARBA" id="ARBA00023125"/>
    </source>
</evidence>
<evidence type="ECO:0000259" key="12">
    <source>
        <dbReference type="Pfam" id="PF02767"/>
    </source>
</evidence>
<dbReference type="GO" id="GO:0008408">
    <property type="term" value="F:3'-5' exonuclease activity"/>
    <property type="evidence" value="ECO:0007669"/>
    <property type="project" value="InterPro"/>
</dbReference>
<evidence type="ECO:0000256" key="5">
    <source>
        <dbReference type="ARBA" id="ARBA00022679"/>
    </source>
</evidence>
<dbReference type="Pfam" id="PF02767">
    <property type="entry name" value="DNA_pol3_beta_2"/>
    <property type="match status" value="1"/>
</dbReference>
<dbReference type="CDD" id="cd00140">
    <property type="entry name" value="beta_clamp"/>
    <property type="match status" value="1"/>
</dbReference>
<organism evidence="14 15">
    <name type="scientific">Granulibacter bethesdensis</name>
    <dbReference type="NCBI Taxonomy" id="364410"/>
    <lineage>
        <taxon>Bacteria</taxon>
        <taxon>Pseudomonadati</taxon>
        <taxon>Pseudomonadota</taxon>
        <taxon>Alphaproteobacteria</taxon>
        <taxon>Acetobacterales</taxon>
        <taxon>Acetobacteraceae</taxon>
        <taxon>Granulibacter</taxon>
    </lineage>
</organism>
<dbReference type="InterPro" id="IPR001001">
    <property type="entry name" value="DNA_polIII_beta"/>
</dbReference>
<keyword evidence="7 10" id="KW-0235">DNA replication</keyword>
<accession>A0AAC9K8R9</accession>
<proteinExistence type="inferred from homology"/>
<comment type="subcellular location">
    <subcellularLocation>
        <location evidence="1 10">Cytoplasm</location>
    </subcellularLocation>
</comment>
<evidence type="ECO:0000313" key="14">
    <source>
        <dbReference type="EMBL" id="APH53547.1"/>
    </source>
</evidence>
<dbReference type="InterPro" id="IPR022637">
    <property type="entry name" value="DNA_polIII_beta_cen"/>
</dbReference>
<dbReference type="PIRSF" id="PIRSF000804">
    <property type="entry name" value="DNA_pol_III_b"/>
    <property type="match status" value="1"/>
</dbReference>
<dbReference type="SMART" id="SM00480">
    <property type="entry name" value="POL3Bc"/>
    <property type="match status" value="1"/>
</dbReference>
<sequence>MHGAVGAGRIEAMKFKAERAVLLKALAHVQSVVEKRNTIPILANVLLEVKDGALRFTATDMEIAIVEDVPAEGLRDGAVTAPAGTLYEIVRKLPDGADVELDHQAGDQQLMLKSGRYATKLVVLPTDDFPSMTTGALPHQFKLAANVLRGLIDRTRFAISTEETRYYLNGIYFHAAQGGPDGAALRAVATDGHRLARVEEPLPEGALGMPGVIVPRKTVAELRKLLDEVTDTVDVALSDTRIQFVAGPVTLTSKLIDGTFPEYERVIPKDNDKVLRVGKNDFSAAVARVAAISSERSRPVKMALDHNLLVLSASSPDQGTATEELDGDRIQYESGALEIGFQARYLNDITDQIAEEVEFRFADGSAPTVVQDAADSSALYVLMPMRV</sequence>
<dbReference type="InterPro" id="IPR046938">
    <property type="entry name" value="DNA_clamp_sf"/>
</dbReference>
<evidence type="ECO:0000256" key="1">
    <source>
        <dbReference type="ARBA" id="ARBA00004496"/>
    </source>
</evidence>
<protein>
    <recommendedName>
        <fullName evidence="3 10">Beta sliding clamp</fullName>
    </recommendedName>
</protein>
<comment type="subunit">
    <text evidence="10">Forms a ring-shaped head-to-tail homodimer around DNA.</text>
</comment>
<keyword evidence="8 10" id="KW-0239">DNA-directed DNA polymerase</keyword>
<keyword evidence="6 10" id="KW-0548">Nucleotidyltransferase</keyword>
<comment type="similarity">
    <text evidence="2 10">Belongs to the beta sliding clamp family.</text>
</comment>
<evidence type="ECO:0000256" key="3">
    <source>
        <dbReference type="ARBA" id="ARBA00021035"/>
    </source>
</evidence>
<evidence type="ECO:0000256" key="6">
    <source>
        <dbReference type="ARBA" id="ARBA00022695"/>
    </source>
</evidence>
<dbReference type="InterPro" id="IPR022634">
    <property type="entry name" value="DNA_polIII_beta_N"/>
</dbReference>
<feature type="domain" description="DNA polymerase III beta sliding clamp central" evidence="12">
    <location>
        <begin position="143"/>
        <end position="262"/>
    </location>
</feature>
<dbReference type="AlphaFoldDB" id="A0AAC9K8R9"/>
<dbReference type="NCBIfam" id="TIGR00663">
    <property type="entry name" value="dnan"/>
    <property type="match status" value="1"/>
</dbReference>
<dbReference type="GO" id="GO:0005737">
    <property type="term" value="C:cytoplasm"/>
    <property type="evidence" value="ECO:0007669"/>
    <property type="project" value="UniProtKB-SubCell"/>
</dbReference>
<dbReference type="GO" id="GO:0009360">
    <property type="term" value="C:DNA polymerase III complex"/>
    <property type="evidence" value="ECO:0007669"/>
    <property type="project" value="InterPro"/>
</dbReference>
<keyword evidence="5 10" id="KW-0808">Transferase</keyword>
<evidence type="ECO:0000256" key="8">
    <source>
        <dbReference type="ARBA" id="ARBA00022932"/>
    </source>
</evidence>
<feature type="domain" description="DNA polymerase III beta sliding clamp C-terminal" evidence="13">
    <location>
        <begin position="265"/>
        <end position="386"/>
    </location>
</feature>
<evidence type="ECO:0000256" key="4">
    <source>
        <dbReference type="ARBA" id="ARBA00022490"/>
    </source>
</evidence>
<comment type="function">
    <text evidence="10">Confers DNA tethering and processivity to DNA polymerases and other proteins. Acts as a clamp, forming a ring around DNA (a reaction catalyzed by the clamp-loading complex) which diffuses in an ATP-independent manner freely and bidirectionally along dsDNA. Initially characterized for its ability to contact the catalytic subunit of DNA polymerase III (Pol III), a complex, multichain enzyme responsible for most of the replicative synthesis in bacteria; Pol III exhibits 3'-5' exonuclease proofreading activity. The beta chain is required for initiation of replication as well as for processivity of DNA replication.</text>
</comment>
<dbReference type="GO" id="GO:0003887">
    <property type="term" value="F:DNA-directed DNA polymerase activity"/>
    <property type="evidence" value="ECO:0007669"/>
    <property type="project" value="UniProtKB-UniRule"/>
</dbReference>
<keyword evidence="4 10" id="KW-0963">Cytoplasm</keyword>
<dbReference type="Gene3D" id="3.70.10.10">
    <property type="match status" value="1"/>
</dbReference>
<gene>
    <name evidence="14" type="ORF">GbCGDNIH9_0319</name>
</gene>
<keyword evidence="9" id="KW-0238">DNA-binding</keyword>
<evidence type="ECO:0000313" key="15">
    <source>
        <dbReference type="Proteomes" id="UP000182373"/>
    </source>
</evidence>
<dbReference type="EMBL" id="CP018191">
    <property type="protein sequence ID" value="APH53547.1"/>
    <property type="molecule type" value="Genomic_DNA"/>
</dbReference>
<dbReference type="Proteomes" id="UP000182373">
    <property type="component" value="Chromosome"/>
</dbReference>